<dbReference type="InterPro" id="IPR033891">
    <property type="entry name" value="TTC38"/>
</dbReference>
<organism evidence="5 6">
    <name type="scientific">Mytilus edulis</name>
    <name type="common">Blue mussel</name>
    <dbReference type="NCBI Taxonomy" id="6550"/>
    <lineage>
        <taxon>Eukaryota</taxon>
        <taxon>Metazoa</taxon>
        <taxon>Spiralia</taxon>
        <taxon>Lophotrochozoa</taxon>
        <taxon>Mollusca</taxon>
        <taxon>Bivalvia</taxon>
        <taxon>Autobranchia</taxon>
        <taxon>Pteriomorphia</taxon>
        <taxon>Mytilida</taxon>
        <taxon>Mytiloidea</taxon>
        <taxon>Mytilidae</taxon>
        <taxon>Mytilinae</taxon>
        <taxon>Mytilus</taxon>
    </lineage>
</organism>
<keyword evidence="3" id="KW-0677">Repeat</keyword>
<dbReference type="PANTHER" id="PTHR16263">
    <property type="entry name" value="TETRATRICOPEPTIDE REPEAT PROTEIN 38"/>
    <property type="match status" value="1"/>
</dbReference>
<proteinExistence type="inferred from homology"/>
<sequence>MMHTNWRACKDWSDLNIPLTTTSDEASKQFDAVLTQYVGWYEEDSVGGIDNSINKMIEADPDFVLGHVMKNGLELSSLCKNIYANEELRENIICMVDKATKQHITTREKKHVSAVNLWAEGELKKACEVWEDILMEHPTDMLAVKFAHDCYYCLSHHHQMRDSIARILPFWNRSMPLYGYLLGMHAFGLEETCLYNEAKKQAERALEINRHDAWATHAMAHVYEMTGTYDEGIKFMSRTENDWKVCGMTSCHNYWHYGLFYIEKCFPSTQKRTTSSYKEETDECCLLTKYPKIEEY</sequence>
<protein>
    <recommendedName>
        <fullName evidence="2">Tetratricopeptide repeat protein 38</fullName>
    </recommendedName>
</protein>
<comment type="similarity">
    <text evidence="1">Belongs to the TTC38 family.</text>
</comment>
<gene>
    <name evidence="5" type="ORF">MEDL_66287</name>
</gene>
<keyword evidence="6" id="KW-1185">Reference proteome</keyword>
<dbReference type="AlphaFoldDB" id="A0A8S3VM74"/>
<accession>A0A8S3VM74</accession>
<evidence type="ECO:0000256" key="1">
    <source>
        <dbReference type="ARBA" id="ARBA00005857"/>
    </source>
</evidence>
<keyword evidence="4" id="KW-0802">TPR repeat</keyword>
<dbReference type="SUPFAM" id="SSF48452">
    <property type="entry name" value="TPR-like"/>
    <property type="match status" value="1"/>
</dbReference>
<comment type="caution">
    <text evidence="5">The sequence shown here is derived from an EMBL/GenBank/DDBJ whole genome shotgun (WGS) entry which is preliminary data.</text>
</comment>
<dbReference type="InterPro" id="IPR011990">
    <property type="entry name" value="TPR-like_helical_dom_sf"/>
</dbReference>
<evidence type="ECO:0000256" key="2">
    <source>
        <dbReference type="ARBA" id="ARBA00019992"/>
    </source>
</evidence>
<dbReference type="Gene3D" id="1.25.40.10">
    <property type="entry name" value="Tetratricopeptide repeat domain"/>
    <property type="match status" value="1"/>
</dbReference>
<dbReference type="PANTHER" id="PTHR16263:SF4">
    <property type="entry name" value="TETRATRICOPEPTIDE REPEAT PROTEIN 38"/>
    <property type="match status" value="1"/>
</dbReference>
<name>A0A8S3VM74_MYTED</name>
<dbReference type="OrthoDB" id="1427555at2759"/>
<evidence type="ECO:0000256" key="3">
    <source>
        <dbReference type="ARBA" id="ARBA00022737"/>
    </source>
</evidence>
<dbReference type="EMBL" id="CAJPWZ010003255">
    <property type="protein sequence ID" value="CAG2254843.1"/>
    <property type="molecule type" value="Genomic_DNA"/>
</dbReference>
<evidence type="ECO:0000313" key="5">
    <source>
        <dbReference type="EMBL" id="CAG2254843.1"/>
    </source>
</evidence>
<evidence type="ECO:0000313" key="6">
    <source>
        <dbReference type="Proteomes" id="UP000683360"/>
    </source>
</evidence>
<dbReference type="Proteomes" id="UP000683360">
    <property type="component" value="Unassembled WGS sequence"/>
</dbReference>
<evidence type="ECO:0000256" key="4">
    <source>
        <dbReference type="ARBA" id="ARBA00022803"/>
    </source>
</evidence>
<reference evidence="5" key="1">
    <citation type="submission" date="2021-03" db="EMBL/GenBank/DDBJ databases">
        <authorList>
            <person name="Bekaert M."/>
        </authorList>
    </citation>
    <scope>NUCLEOTIDE SEQUENCE</scope>
</reference>